<evidence type="ECO:0000313" key="2">
    <source>
        <dbReference type="EMBL" id="SDE63323.1"/>
    </source>
</evidence>
<feature type="compositionally biased region" description="Acidic residues" evidence="1">
    <location>
        <begin position="40"/>
        <end position="63"/>
    </location>
</feature>
<name>A0A1G7EI50_9FLAO</name>
<evidence type="ECO:0000313" key="3">
    <source>
        <dbReference type="Proteomes" id="UP000199109"/>
    </source>
</evidence>
<feature type="compositionally biased region" description="Basic and acidic residues" evidence="1">
    <location>
        <begin position="28"/>
        <end position="39"/>
    </location>
</feature>
<evidence type="ECO:0000256" key="1">
    <source>
        <dbReference type="SAM" id="MobiDB-lite"/>
    </source>
</evidence>
<dbReference type="RefSeq" id="WP_091869354.1">
    <property type="nucleotide sequence ID" value="NZ_FNAO01000006.1"/>
</dbReference>
<feature type="region of interest" description="Disordered" evidence="1">
    <location>
        <begin position="28"/>
        <end position="79"/>
    </location>
</feature>
<dbReference type="Proteomes" id="UP000199109">
    <property type="component" value="Unassembled WGS sequence"/>
</dbReference>
<organism evidence="2 3">
    <name type="scientific">Pricia antarctica</name>
    <dbReference type="NCBI Taxonomy" id="641691"/>
    <lineage>
        <taxon>Bacteria</taxon>
        <taxon>Pseudomonadati</taxon>
        <taxon>Bacteroidota</taxon>
        <taxon>Flavobacteriia</taxon>
        <taxon>Flavobacteriales</taxon>
        <taxon>Flavobacteriaceae</taxon>
        <taxon>Pricia</taxon>
    </lineage>
</organism>
<accession>A0A1G7EI50</accession>
<protein>
    <submittedName>
        <fullName evidence="2">Uncharacterized protein</fullName>
    </submittedName>
</protein>
<dbReference type="EMBL" id="FNAO01000006">
    <property type="protein sequence ID" value="SDE63323.1"/>
    <property type="molecule type" value="Genomic_DNA"/>
</dbReference>
<dbReference type="OrthoDB" id="9866144at2"/>
<dbReference type="AlphaFoldDB" id="A0A1G7EI50"/>
<proteinExistence type="predicted"/>
<sequence length="315" mass="34752">MKKGLAGVIFVLATLLWGCEAEEVTHLEAQPEKKEKVEEALESEGSEGTEEGEEESTAEETTTEETQAPGQVEEPSEPQFGLVSYRGRIPSETSKVPSCKTGSPDTVIFRLVDATGTSREESVPAEENDGLVTTLTPASLPIGQSTINAILLMKGKDTLYAIPSETDFDLARFADATVPFEVEVTENTELTGSAFCYTQEPIDVPEEELINGGFGTQRLQTLWIDIQGECIDIVTVTIDAYRVLEIYPFQDGLYDIPIPENYDQMEIRAYTPEFQSGVNDFEVFTFTAAQPYNADGVLKTEDLVKFSYDCLVEEF</sequence>
<keyword evidence="3" id="KW-1185">Reference proteome</keyword>
<reference evidence="2 3" key="1">
    <citation type="submission" date="2016-10" db="EMBL/GenBank/DDBJ databases">
        <authorList>
            <person name="de Groot N.N."/>
        </authorList>
    </citation>
    <scope>NUCLEOTIDE SEQUENCE [LARGE SCALE GENOMIC DNA]</scope>
    <source>
        <strain evidence="2 3">DSM 23421</strain>
    </source>
</reference>
<gene>
    <name evidence="2" type="ORF">SAMN05421636_106199</name>
</gene>